<protein>
    <submittedName>
        <fullName evidence="1">Uncharacterized protein</fullName>
    </submittedName>
</protein>
<comment type="caution">
    <text evidence="1">The sequence shown here is derived from an EMBL/GenBank/DDBJ whole genome shotgun (WGS) entry which is preliminary data.</text>
</comment>
<reference evidence="1" key="1">
    <citation type="journal article" date="2014" name="Int. J. Syst. Evol. Microbiol.">
        <title>Complete genome sequence of Corynebacterium casei LMG S-19264T (=DSM 44701T), isolated from a smear-ripened cheese.</title>
        <authorList>
            <consortium name="US DOE Joint Genome Institute (JGI-PGF)"/>
            <person name="Walter F."/>
            <person name="Albersmeier A."/>
            <person name="Kalinowski J."/>
            <person name="Ruckert C."/>
        </authorList>
    </citation>
    <scope>NUCLEOTIDE SEQUENCE</scope>
    <source>
        <strain evidence="1">KCTC 32501</strain>
    </source>
</reference>
<dbReference type="Proteomes" id="UP000614287">
    <property type="component" value="Unassembled WGS sequence"/>
</dbReference>
<accession>A0A8J3CLE1</accession>
<keyword evidence="2" id="KW-1185">Reference proteome</keyword>
<reference evidence="1" key="2">
    <citation type="submission" date="2020-09" db="EMBL/GenBank/DDBJ databases">
        <authorList>
            <person name="Sun Q."/>
            <person name="Kim S."/>
        </authorList>
    </citation>
    <scope>NUCLEOTIDE SEQUENCE</scope>
    <source>
        <strain evidence="1">KCTC 32501</strain>
    </source>
</reference>
<sequence length="435" mass="47266">MATCDVVCNPDIGRSVNSSISFTGRVMIVDPNCQEVVYLTSDTAGGKLGANNRFVTITSSSEAVDLFTAGAPIIADCKTYFANATYGLRRMLNIVWVDPAESLTDELDKVIACNNCWLSFAADKTVIDYTDSAAAVAKYAQASAWAIEHEKMFFALSTDPNDLDSENGGSVKAVLNGIGAHNTTVVWTKGQCEYQLDTIGNPIPDPDNVGEYLTQTVYKARHLIYAGYVAGSDLSKRGLDYTMDAKPVGGTGWVGIKAELLSSSEVAEVTGRMATGVIRDNNNGYANVYIKSDGYTRETAGMTVTGKWIDSIHKSIFVRRRLRAAIAQLLVGNRKVTYDKYGENALANVITFEMSLMQDNRLFSGTPQPYEDTDAYGNPLLRNGTAWALWGGHLATAEPNLQEQRINPLWRVCYTDAGALSFVDLDVCDLYSTGA</sequence>
<organism evidence="1 2">
    <name type="scientific">Formosimonas limnophila</name>
    <dbReference type="NCBI Taxonomy" id="1384487"/>
    <lineage>
        <taxon>Bacteria</taxon>
        <taxon>Pseudomonadati</taxon>
        <taxon>Pseudomonadota</taxon>
        <taxon>Betaproteobacteria</taxon>
        <taxon>Burkholderiales</taxon>
        <taxon>Burkholderiaceae</taxon>
        <taxon>Formosimonas</taxon>
    </lineage>
</organism>
<evidence type="ECO:0000313" key="2">
    <source>
        <dbReference type="Proteomes" id="UP000614287"/>
    </source>
</evidence>
<dbReference type="AlphaFoldDB" id="A0A8J3CLE1"/>
<name>A0A8J3CLE1_9BURK</name>
<evidence type="ECO:0000313" key="1">
    <source>
        <dbReference type="EMBL" id="GHA66271.1"/>
    </source>
</evidence>
<dbReference type="EMBL" id="BMZG01000002">
    <property type="protein sequence ID" value="GHA66271.1"/>
    <property type="molecule type" value="Genomic_DNA"/>
</dbReference>
<dbReference type="RefSeq" id="WP_189490737.1">
    <property type="nucleotide sequence ID" value="NZ_BMZG01000002.1"/>
</dbReference>
<gene>
    <name evidence="1" type="ORF">GCM10009007_03420</name>
</gene>
<proteinExistence type="predicted"/>